<keyword evidence="3" id="KW-1185">Reference proteome</keyword>
<accession>A0A0W0WG93</accession>
<keyword evidence="1" id="KW-0812">Transmembrane</keyword>
<feature type="transmembrane region" description="Helical" evidence="1">
    <location>
        <begin position="27"/>
        <end position="48"/>
    </location>
</feature>
<evidence type="ECO:0008006" key="4">
    <source>
        <dbReference type="Google" id="ProtNLM"/>
    </source>
</evidence>
<dbReference type="AlphaFoldDB" id="A0A0W0WG93"/>
<dbReference type="PATRIC" id="fig|454.4.peg.722"/>
<organism evidence="2 3">
    <name type="scientific">Legionella israelensis</name>
    <dbReference type="NCBI Taxonomy" id="454"/>
    <lineage>
        <taxon>Bacteria</taxon>
        <taxon>Pseudomonadati</taxon>
        <taxon>Pseudomonadota</taxon>
        <taxon>Gammaproteobacteria</taxon>
        <taxon>Legionellales</taxon>
        <taxon>Legionellaceae</taxon>
        <taxon>Legionella</taxon>
    </lineage>
</organism>
<keyword evidence="1" id="KW-0472">Membrane</keyword>
<dbReference type="EMBL" id="LNYH01000023">
    <property type="protein sequence ID" value="KTD31364.1"/>
    <property type="molecule type" value="Genomic_DNA"/>
</dbReference>
<proteinExistence type="predicted"/>
<reference evidence="2 3" key="1">
    <citation type="submission" date="2015-11" db="EMBL/GenBank/DDBJ databases">
        <title>Genomic analysis of 38 Legionella species identifies large and diverse effector repertoires.</title>
        <authorList>
            <person name="Burstein D."/>
            <person name="Amaro F."/>
            <person name="Zusman T."/>
            <person name="Lifshitz Z."/>
            <person name="Cohen O."/>
            <person name="Gilbert J.A."/>
            <person name="Pupko T."/>
            <person name="Shuman H.A."/>
            <person name="Segal G."/>
        </authorList>
    </citation>
    <scope>NUCLEOTIDE SEQUENCE [LARGE SCALE GENOMIC DNA]</scope>
    <source>
        <strain evidence="2 3">Bercovier 4</strain>
    </source>
</reference>
<name>A0A0W0WG93_9GAMM</name>
<feature type="transmembrane region" description="Helical" evidence="1">
    <location>
        <begin position="5"/>
        <end position="21"/>
    </location>
</feature>
<evidence type="ECO:0000256" key="1">
    <source>
        <dbReference type="SAM" id="Phobius"/>
    </source>
</evidence>
<protein>
    <recommendedName>
        <fullName evidence="4">YqaE/Pmp3 family membrane protein</fullName>
    </recommendedName>
</protein>
<evidence type="ECO:0000313" key="3">
    <source>
        <dbReference type="Proteomes" id="UP000054761"/>
    </source>
</evidence>
<evidence type="ECO:0000313" key="2">
    <source>
        <dbReference type="EMBL" id="KTD31364.1"/>
    </source>
</evidence>
<comment type="caution">
    <text evidence="2">The sequence shown here is derived from an EMBL/GenBank/DDBJ whole genome shotgun (WGS) entry which is preliminary data.</text>
</comment>
<gene>
    <name evidence="2" type="ORF">Lisr_0675</name>
</gene>
<sequence>MIRLLKSILAIFIPWLTLLIHDNPGGAIVALIMQATIIGWPFASAWALRVEREERQKKPKPGKKENK</sequence>
<keyword evidence="1" id="KW-1133">Transmembrane helix</keyword>
<dbReference type="STRING" id="454.Lisr_0675"/>
<dbReference type="Proteomes" id="UP000054761">
    <property type="component" value="Unassembled WGS sequence"/>
</dbReference>